<proteinExistence type="predicted"/>
<dbReference type="InterPro" id="IPR016137">
    <property type="entry name" value="RGS"/>
</dbReference>
<name>A0A8C5E8F8_GOUWI</name>
<reference evidence="2" key="1">
    <citation type="submission" date="2020-06" db="EMBL/GenBank/DDBJ databases">
        <authorList>
            <consortium name="Wellcome Sanger Institute Data Sharing"/>
        </authorList>
    </citation>
    <scope>NUCLEOTIDE SEQUENCE [LARGE SCALE GENOMIC DNA]</scope>
</reference>
<evidence type="ECO:0000313" key="3">
    <source>
        <dbReference type="Proteomes" id="UP000694680"/>
    </source>
</evidence>
<dbReference type="InterPro" id="IPR036305">
    <property type="entry name" value="RGS_sf"/>
</dbReference>
<accession>A0A8C5E8F8</accession>
<dbReference type="PANTHER" id="PTHR10845">
    <property type="entry name" value="REGULATOR OF G PROTEIN SIGNALING"/>
    <property type="match status" value="1"/>
</dbReference>
<dbReference type="FunFam" id="1.10.167.10:FF:000001">
    <property type="entry name" value="Putative regulator of g-protein signaling 12"/>
    <property type="match status" value="1"/>
</dbReference>
<dbReference type="Proteomes" id="UP000694680">
    <property type="component" value="Chromosome 4"/>
</dbReference>
<dbReference type="Pfam" id="PF00615">
    <property type="entry name" value="RGS"/>
    <property type="match status" value="1"/>
</dbReference>
<reference evidence="2" key="2">
    <citation type="submission" date="2025-08" db="UniProtKB">
        <authorList>
            <consortium name="Ensembl"/>
        </authorList>
    </citation>
    <scope>IDENTIFICATION</scope>
</reference>
<feature type="domain" description="RGS" evidence="1">
    <location>
        <begin position="65"/>
        <end position="181"/>
    </location>
</feature>
<sequence>MPKLLFSKVRFYELKDLMPNVKFSRRVKLGLGQKRRKHDIQHLGVRKFNNETKQSLQMDQKLHLTLERLLKDEKYLAAFRSFLKSEFSEENIEFWLECEDFKSSTTTNDLRAKAEKIYEEFIQPAAPREINVDHHIREKIKTSLGNPCTSCFDEAQKHVFLLMESDSCRRFLRSDAFLSLKRKSRTKCRTPLPWQR</sequence>
<evidence type="ECO:0000259" key="1">
    <source>
        <dbReference type="PROSITE" id="PS50132"/>
    </source>
</evidence>
<dbReference type="PROSITE" id="PS50132">
    <property type="entry name" value="RGS"/>
    <property type="match status" value="1"/>
</dbReference>
<dbReference type="InterPro" id="IPR044926">
    <property type="entry name" value="RGS_subdomain_2"/>
</dbReference>
<reference evidence="2" key="3">
    <citation type="submission" date="2025-09" db="UniProtKB">
        <authorList>
            <consortium name="Ensembl"/>
        </authorList>
    </citation>
    <scope>IDENTIFICATION</scope>
</reference>
<evidence type="ECO:0000313" key="2">
    <source>
        <dbReference type="Ensembl" id="ENSGWIP00000013859.1"/>
    </source>
</evidence>
<dbReference type="Gene3D" id="1.10.167.10">
    <property type="entry name" value="Regulator of G-protein Signalling 4, domain 2"/>
    <property type="match status" value="1"/>
</dbReference>
<dbReference type="SUPFAM" id="SSF48097">
    <property type="entry name" value="Regulator of G-protein signaling, RGS"/>
    <property type="match status" value="1"/>
</dbReference>
<dbReference type="AlphaFoldDB" id="A0A8C5E8F8"/>
<gene>
    <name evidence="2" type="primary">LOC114461743</name>
</gene>
<dbReference type="SMART" id="SM00315">
    <property type="entry name" value="RGS"/>
    <property type="match status" value="1"/>
</dbReference>
<dbReference type="PRINTS" id="PR01301">
    <property type="entry name" value="RGSPROTEIN"/>
</dbReference>
<dbReference type="PANTHER" id="PTHR10845:SF160">
    <property type="entry name" value="REGULATOR OF G-PROTEIN SIGNALING 21"/>
    <property type="match status" value="1"/>
</dbReference>
<organism evidence="2 3">
    <name type="scientific">Gouania willdenowi</name>
    <name type="common">Blunt-snouted clingfish</name>
    <name type="synonym">Lepadogaster willdenowi</name>
    <dbReference type="NCBI Taxonomy" id="441366"/>
    <lineage>
        <taxon>Eukaryota</taxon>
        <taxon>Metazoa</taxon>
        <taxon>Chordata</taxon>
        <taxon>Craniata</taxon>
        <taxon>Vertebrata</taxon>
        <taxon>Euteleostomi</taxon>
        <taxon>Actinopterygii</taxon>
        <taxon>Neopterygii</taxon>
        <taxon>Teleostei</taxon>
        <taxon>Neoteleostei</taxon>
        <taxon>Acanthomorphata</taxon>
        <taxon>Ovalentaria</taxon>
        <taxon>Blenniimorphae</taxon>
        <taxon>Blenniiformes</taxon>
        <taxon>Gobiesocoidei</taxon>
        <taxon>Gobiesocidae</taxon>
        <taxon>Gobiesocinae</taxon>
        <taxon>Gouania</taxon>
    </lineage>
</organism>
<dbReference type="Ensembl" id="ENSGWIT00000015353.1">
    <property type="protein sequence ID" value="ENSGWIP00000013859.1"/>
    <property type="gene ID" value="ENSGWIG00000007859.1"/>
</dbReference>
<protein>
    <submittedName>
        <fullName evidence="2">Regulator of G-protein signaling 21-like</fullName>
    </submittedName>
</protein>
<keyword evidence="3" id="KW-1185">Reference proteome</keyword>